<evidence type="ECO:0000313" key="6">
    <source>
        <dbReference type="Proteomes" id="UP000007648"/>
    </source>
</evidence>
<protein>
    <recommendedName>
        <fullName evidence="4">TNFR-Cys domain-containing protein</fullName>
    </recommendedName>
</protein>
<reference evidence="5 6" key="1">
    <citation type="journal article" date="2011" name="Proc. Natl. Acad. Sci. U.S.A.">
        <title>Genetic diversity and population structure of the endangered marsupial Sarcophilus harrisii (Tasmanian devil).</title>
        <authorList>
            <person name="Miller W."/>
            <person name="Hayes V.M."/>
            <person name="Ratan A."/>
            <person name="Petersen D.C."/>
            <person name="Wittekindt N.E."/>
            <person name="Miller J."/>
            <person name="Walenz B."/>
            <person name="Knight J."/>
            <person name="Qi J."/>
            <person name="Zhao F."/>
            <person name="Wang Q."/>
            <person name="Bedoya-Reina O.C."/>
            <person name="Katiyar N."/>
            <person name="Tomsho L.P."/>
            <person name="Kasson L.M."/>
            <person name="Hardie R.A."/>
            <person name="Woodbridge P."/>
            <person name="Tindall E.A."/>
            <person name="Bertelsen M.F."/>
            <person name="Dixon D."/>
            <person name="Pyecroft S."/>
            <person name="Helgen K.M."/>
            <person name="Lesk A.M."/>
            <person name="Pringle T.H."/>
            <person name="Patterson N."/>
            <person name="Zhang Y."/>
            <person name="Kreiss A."/>
            <person name="Woods G.M."/>
            <person name="Jones M.E."/>
            <person name="Schuster S.C."/>
        </authorList>
    </citation>
    <scope>NUCLEOTIDE SEQUENCE [LARGE SCALE GENOMIC DNA]</scope>
</reference>
<evidence type="ECO:0000256" key="3">
    <source>
        <dbReference type="SAM" id="Phobius"/>
    </source>
</evidence>
<dbReference type="PANTHER" id="PTHR46838:SF1">
    <property type="entry name" value="TUMOR NECROSIS FACTOR RECEPTOR SUPERFAMILY MEMBER 14"/>
    <property type="match status" value="1"/>
</dbReference>
<gene>
    <name evidence="5" type="primary">LOC116422866</name>
</gene>
<dbReference type="PRINTS" id="PR01680">
    <property type="entry name" value="TNFACTORR6"/>
</dbReference>
<keyword evidence="3" id="KW-0472">Membrane</keyword>
<dbReference type="PROSITE" id="PS50050">
    <property type="entry name" value="TNFR_NGFR_2"/>
    <property type="match status" value="2"/>
</dbReference>
<dbReference type="GO" id="GO:0006955">
    <property type="term" value="P:immune response"/>
    <property type="evidence" value="ECO:0007669"/>
    <property type="project" value="InterPro"/>
</dbReference>
<dbReference type="AlphaFoldDB" id="A0A7N4P806"/>
<feature type="transmembrane region" description="Helical" evidence="3">
    <location>
        <begin position="145"/>
        <end position="169"/>
    </location>
</feature>
<dbReference type="SMART" id="SM00208">
    <property type="entry name" value="TNFR"/>
    <property type="match status" value="3"/>
</dbReference>
<dbReference type="InterPro" id="IPR008063">
    <property type="entry name" value="Fas_rcpt"/>
</dbReference>
<dbReference type="GeneTree" id="ENSGT00940000162427"/>
<dbReference type="InParanoid" id="A0A7N4P806"/>
<evidence type="ECO:0000256" key="2">
    <source>
        <dbReference type="SAM" id="MobiDB-lite"/>
    </source>
</evidence>
<reference evidence="5" key="3">
    <citation type="submission" date="2025-09" db="UniProtKB">
        <authorList>
            <consortium name="Ensembl"/>
        </authorList>
    </citation>
    <scope>IDENTIFICATION</scope>
</reference>
<sequence>MKEGTFCIPCDPGTYITHKHVLKKCLPCKVCDTEFGLVTRRECSSTSNTMCGCSPGYFCIDMKDDDCELCAPHQVCNPGQYVKSKGTERKNTICENCQAGTFSMNGTLNFCLPWTNCTAQGLYKERPGTAITDARCSQDSHYQNIYFFSNPVIISISIFFIIMTIILILRCRKKNTQDRGKQKHKEGGAVGTLPQGSEFRGSDQNRNSLPL</sequence>
<dbReference type="Pfam" id="PF00020">
    <property type="entry name" value="TNFR_c6"/>
    <property type="match status" value="3"/>
</dbReference>
<feature type="disulfide bond" evidence="1">
    <location>
        <begin position="10"/>
        <end position="25"/>
    </location>
</feature>
<feature type="domain" description="TNFR-Cys" evidence="4">
    <location>
        <begin position="9"/>
        <end position="51"/>
    </location>
</feature>
<dbReference type="GO" id="GO:0004930">
    <property type="term" value="F:G protein-coupled receptor activity"/>
    <property type="evidence" value="ECO:0007669"/>
    <property type="project" value="InterPro"/>
</dbReference>
<keyword evidence="3" id="KW-0812">Transmembrane</keyword>
<dbReference type="InterPro" id="IPR001368">
    <property type="entry name" value="TNFR/NGFR_Cys_rich_reg"/>
</dbReference>
<dbReference type="GO" id="GO:0006915">
    <property type="term" value="P:apoptotic process"/>
    <property type="evidence" value="ECO:0007669"/>
    <property type="project" value="InterPro"/>
</dbReference>
<dbReference type="GO" id="GO:0046642">
    <property type="term" value="P:negative regulation of alpha-beta T cell proliferation"/>
    <property type="evidence" value="ECO:0007669"/>
    <property type="project" value="TreeGrafter"/>
</dbReference>
<dbReference type="GO" id="GO:0050829">
    <property type="term" value="P:defense response to Gram-negative bacterium"/>
    <property type="evidence" value="ECO:0007669"/>
    <property type="project" value="TreeGrafter"/>
</dbReference>
<evidence type="ECO:0000259" key="4">
    <source>
        <dbReference type="PROSITE" id="PS50050"/>
    </source>
</evidence>
<dbReference type="PANTHER" id="PTHR46838">
    <property type="entry name" value="TUMOR NECROSIS FACTOR RECEPTOR SUPERFAMILY MEMBER 14"/>
    <property type="match status" value="1"/>
</dbReference>
<keyword evidence="3" id="KW-1133">Transmembrane helix</keyword>
<dbReference type="FunCoup" id="A0A7N4P806">
    <property type="interactions" value="544"/>
</dbReference>
<dbReference type="GO" id="GO:0002720">
    <property type="term" value="P:positive regulation of cytokine production involved in immune response"/>
    <property type="evidence" value="ECO:0007669"/>
    <property type="project" value="TreeGrafter"/>
</dbReference>
<comment type="caution">
    <text evidence="1">Lacks conserved residue(s) required for the propagation of feature annotation.</text>
</comment>
<feature type="repeat" description="TNFR-Cys" evidence="1">
    <location>
        <begin position="9"/>
        <end position="51"/>
    </location>
</feature>
<dbReference type="GO" id="GO:0009897">
    <property type="term" value="C:external side of plasma membrane"/>
    <property type="evidence" value="ECO:0007669"/>
    <property type="project" value="TreeGrafter"/>
</dbReference>
<accession>A0A7N4P806</accession>
<feature type="domain" description="TNFR-Cys" evidence="4">
    <location>
        <begin position="52"/>
        <end position="94"/>
    </location>
</feature>
<feature type="region of interest" description="Disordered" evidence="2">
    <location>
        <begin position="178"/>
        <end position="211"/>
    </location>
</feature>
<evidence type="ECO:0000256" key="1">
    <source>
        <dbReference type="PROSITE-ProRule" id="PRU00206"/>
    </source>
</evidence>
<feature type="disulfide bond" evidence="1">
    <location>
        <begin position="76"/>
        <end position="94"/>
    </location>
</feature>
<dbReference type="PROSITE" id="PS00652">
    <property type="entry name" value="TNFR_NGFR_1"/>
    <property type="match status" value="1"/>
</dbReference>
<dbReference type="FunFam" id="2.10.50.10:FF:000009">
    <property type="entry name" value="Tumor necrosis factor receptor superfamily member 14"/>
    <property type="match status" value="1"/>
</dbReference>
<dbReference type="Gene3D" id="2.10.50.10">
    <property type="entry name" value="Tumor Necrosis Factor Receptor, subunit A, domain 2"/>
    <property type="match status" value="3"/>
</dbReference>
<organism evidence="5 6">
    <name type="scientific">Sarcophilus harrisii</name>
    <name type="common">Tasmanian devil</name>
    <name type="synonym">Sarcophilus laniarius</name>
    <dbReference type="NCBI Taxonomy" id="9305"/>
    <lineage>
        <taxon>Eukaryota</taxon>
        <taxon>Metazoa</taxon>
        <taxon>Chordata</taxon>
        <taxon>Craniata</taxon>
        <taxon>Vertebrata</taxon>
        <taxon>Euteleostomi</taxon>
        <taxon>Mammalia</taxon>
        <taxon>Metatheria</taxon>
        <taxon>Dasyuromorphia</taxon>
        <taxon>Dasyuridae</taxon>
        <taxon>Sarcophilus</taxon>
    </lineage>
</organism>
<keyword evidence="1" id="KW-1015">Disulfide bond</keyword>
<name>A0A7N4P806_SARHA</name>
<dbReference type="GO" id="GO:2000406">
    <property type="term" value="P:positive regulation of T cell migration"/>
    <property type="evidence" value="ECO:0007669"/>
    <property type="project" value="TreeGrafter"/>
</dbReference>
<reference evidence="5" key="2">
    <citation type="submission" date="2025-08" db="UniProtKB">
        <authorList>
            <consortium name="Ensembl"/>
        </authorList>
    </citation>
    <scope>IDENTIFICATION</scope>
</reference>
<dbReference type="SUPFAM" id="SSF57586">
    <property type="entry name" value="TNF receptor-like"/>
    <property type="match status" value="3"/>
</dbReference>
<proteinExistence type="predicted"/>
<feature type="repeat" description="TNFR-Cys" evidence="1">
    <location>
        <begin position="52"/>
        <end position="94"/>
    </location>
</feature>
<dbReference type="Proteomes" id="UP000007648">
    <property type="component" value="Unassembled WGS sequence"/>
</dbReference>
<evidence type="ECO:0000313" key="5">
    <source>
        <dbReference type="Ensembl" id="ENSSHAP00000033914.1"/>
    </source>
</evidence>
<feature type="compositionally biased region" description="Polar residues" evidence="2">
    <location>
        <begin position="202"/>
        <end position="211"/>
    </location>
</feature>
<dbReference type="Ensembl" id="ENSSHAT00000040583.1">
    <property type="protein sequence ID" value="ENSSHAP00000033914.1"/>
    <property type="gene ID" value="ENSSHAG00000024475.1"/>
</dbReference>
<dbReference type="GO" id="GO:0050830">
    <property type="term" value="P:defense response to Gram-positive bacterium"/>
    <property type="evidence" value="ECO:0007669"/>
    <property type="project" value="TreeGrafter"/>
</dbReference>
<keyword evidence="6" id="KW-1185">Reference proteome</keyword>